<feature type="non-terminal residue" evidence="2">
    <location>
        <position position="31"/>
    </location>
</feature>
<sequence>MANTNFGKTTTTNLQADVPDKVIDPKSTDGV</sequence>
<accession>A0A0F9CTN7</accession>
<organism evidence="2">
    <name type="scientific">marine sediment metagenome</name>
    <dbReference type="NCBI Taxonomy" id="412755"/>
    <lineage>
        <taxon>unclassified sequences</taxon>
        <taxon>metagenomes</taxon>
        <taxon>ecological metagenomes</taxon>
    </lineage>
</organism>
<comment type="caution">
    <text evidence="2">The sequence shown here is derived from an EMBL/GenBank/DDBJ whole genome shotgun (WGS) entry which is preliminary data.</text>
</comment>
<name>A0A0F9CTN7_9ZZZZ</name>
<evidence type="ECO:0000256" key="1">
    <source>
        <dbReference type="SAM" id="MobiDB-lite"/>
    </source>
</evidence>
<dbReference type="AlphaFoldDB" id="A0A0F9CTN7"/>
<feature type="region of interest" description="Disordered" evidence="1">
    <location>
        <begin position="1"/>
        <end position="31"/>
    </location>
</feature>
<protein>
    <submittedName>
        <fullName evidence="2">Uncharacterized protein</fullName>
    </submittedName>
</protein>
<reference evidence="2" key="1">
    <citation type="journal article" date="2015" name="Nature">
        <title>Complex archaea that bridge the gap between prokaryotes and eukaryotes.</title>
        <authorList>
            <person name="Spang A."/>
            <person name="Saw J.H."/>
            <person name="Jorgensen S.L."/>
            <person name="Zaremba-Niedzwiedzka K."/>
            <person name="Martijn J."/>
            <person name="Lind A.E."/>
            <person name="van Eijk R."/>
            <person name="Schleper C."/>
            <person name="Guy L."/>
            <person name="Ettema T.J."/>
        </authorList>
    </citation>
    <scope>NUCLEOTIDE SEQUENCE</scope>
</reference>
<proteinExistence type="predicted"/>
<feature type="compositionally biased region" description="Polar residues" evidence="1">
    <location>
        <begin position="1"/>
        <end position="15"/>
    </location>
</feature>
<dbReference type="EMBL" id="LAZR01045004">
    <property type="protein sequence ID" value="KKL00898.1"/>
    <property type="molecule type" value="Genomic_DNA"/>
</dbReference>
<gene>
    <name evidence="2" type="ORF">LCGC14_2627990</name>
</gene>
<feature type="compositionally biased region" description="Basic and acidic residues" evidence="1">
    <location>
        <begin position="18"/>
        <end position="31"/>
    </location>
</feature>
<evidence type="ECO:0000313" key="2">
    <source>
        <dbReference type="EMBL" id="KKL00898.1"/>
    </source>
</evidence>